<protein>
    <recommendedName>
        <fullName evidence="7">PucR C-terminal helix-turn-helix domain-containing protein</fullName>
    </recommendedName>
</protein>
<evidence type="ECO:0000259" key="2">
    <source>
        <dbReference type="Pfam" id="PF13556"/>
    </source>
</evidence>
<dbReference type="Pfam" id="PF14361">
    <property type="entry name" value="RsbRD_N"/>
    <property type="match status" value="1"/>
</dbReference>
<name>A0A7Y9YCT4_9ACTN</name>
<gene>
    <name evidence="5" type="ORF">BKA05_001361</name>
</gene>
<dbReference type="Proteomes" id="UP000537326">
    <property type="component" value="Unassembled WGS sequence"/>
</dbReference>
<dbReference type="Gene3D" id="1.10.10.2840">
    <property type="entry name" value="PucR C-terminal helix-turn-helix domain"/>
    <property type="match status" value="1"/>
</dbReference>
<accession>A0A7Y9YCT4</accession>
<dbReference type="AlphaFoldDB" id="A0A7Y9YCT4"/>
<organism evidence="5 6">
    <name type="scientific">Nocardioides marinus</name>
    <dbReference type="NCBI Taxonomy" id="374514"/>
    <lineage>
        <taxon>Bacteria</taxon>
        <taxon>Bacillati</taxon>
        <taxon>Actinomycetota</taxon>
        <taxon>Actinomycetes</taxon>
        <taxon>Propionibacteriales</taxon>
        <taxon>Nocardioidaceae</taxon>
        <taxon>Nocardioides</taxon>
    </lineage>
</organism>
<dbReference type="Pfam" id="PF17853">
    <property type="entry name" value="GGDEF_2"/>
    <property type="match status" value="1"/>
</dbReference>
<dbReference type="InterPro" id="IPR025751">
    <property type="entry name" value="RsbRD_N_dom"/>
</dbReference>
<dbReference type="EMBL" id="JACBZI010000001">
    <property type="protein sequence ID" value="NYI09846.1"/>
    <property type="molecule type" value="Genomic_DNA"/>
</dbReference>
<feature type="domain" description="PucR C-terminal helix-turn-helix" evidence="2">
    <location>
        <begin position="378"/>
        <end position="433"/>
    </location>
</feature>
<feature type="domain" description="CdaR GGDEF-like" evidence="4">
    <location>
        <begin position="217"/>
        <end position="327"/>
    </location>
</feature>
<evidence type="ECO:0000313" key="6">
    <source>
        <dbReference type="Proteomes" id="UP000537326"/>
    </source>
</evidence>
<evidence type="ECO:0000259" key="4">
    <source>
        <dbReference type="Pfam" id="PF17853"/>
    </source>
</evidence>
<proteinExistence type="inferred from homology"/>
<evidence type="ECO:0000313" key="5">
    <source>
        <dbReference type="EMBL" id="NYI09846.1"/>
    </source>
</evidence>
<reference evidence="5 6" key="1">
    <citation type="submission" date="2020-07" db="EMBL/GenBank/DDBJ databases">
        <title>Sequencing the genomes of 1000 actinobacteria strains.</title>
        <authorList>
            <person name="Klenk H.-P."/>
        </authorList>
    </citation>
    <scope>NUCLEOTIDE SEQUENCE [LARGE SCALE GENOMIC DNA]</scope>
    <source>
        <strain evidence="5 6">DSM 18248</strain>
    </source>
</reference>
<keyword evidence="6" id="KW-1185">Reference proteome</keyword>
<dbReference type="InterPro" id="IPR042070">
    <property type="entry name" value="PucR_C-HTH_sf"/>
</dbReference>
<evidence type="ECO:0000259" key="3">
    <source>
        <dbReference type="Pfam" id="PF14361"/>
    </source>
</evidence>
<dbReference type="InterPro" id="IPR051448">
    <property type="entry name" value="CdaR-like_regulators"/>
</dbReference>
<evidence type="ECO:0008006" key="7">
    <source>
        <dbReference type="Google" id="ProtNLM"/>
    </source>
</evidence>
<dbReference type="InterPro" id="IPR025736">
    <property type="entry name" value="PucR_C-HTH_dom"/>
</dbReference>
<dbReference type="PANTHER" id="PTHR33744:SF7">
    <property type="entry name" value="PUCR FAMILY TRANSCRIPTIONAL REGULATOR"/>
    <property type="match status" value="1"/>
</dbReference>
<sequence>MTETSTPSTRTSIPTSARAGLVEASVAVPTTRRGTGTAEGVDLLADWVRGRVDELAECATSSIWEQVDVYSTLEDRSLRSEVQSHCRQVFGAFLSSVEDRRDPERGDFPWTGRHAMRRVDLGVALPDFMKAFRIGQIELWDGILDGVAHHPETKDAALTIVGQVMRTIEVGSTAAAEAYLEAQQFQLADSARLARDLLDDLLEGRPPAVQPRVQMLADVGITEAGPLVVVAGSFAVNGDADSGRSSQSMLRSALNNPGRGLVVVRHDEVVAVMPVEPTGEERLLARIRAGIASLAGRGVFPSVGVSSVREGFLDVPEAYEEARLARRSLRGRTGVQSLSSMSTLDYLVQTHDRTARRLVRPEVRAFVQEDLAAGGTFVETLRQYVACDLNAKLAAMALHVHANTVYYRLERIAERTGCDVRRVEELIDLLLAVSLVTGSSD</sequence>
<dbReference type="InterPro" id="IPR041522">
    <property type="entry name" value="CdaR_GGDEF"/>
</dbReference>
<dbReference type="Pfam" id="PF13556">
    <property type="entry name" value="HTH_30"/>
    <property type="match status" value="1"/>
</dbReference>
<dbReference type="RefSeq" id="WP_179530770.1">
    <property type="nucleotide sequence ID" value="NZ_BAAAPP010000018.1"/>
</dbReference>
<evidence type="ECO:0000256" key="1">
    <source>
        <dbReference type="ARBA" id="ARBA00006754"/>
    </source>
</evidence>
<dbReference type="PANTHER" id="PTHR33744">
    <property type="entry name" value="CARBOHYDRATE DIACID REGULATOR"/>
    <property type="match status" value="1"/>
</dbReference>
<comment type="caution">
    <text evidence="5">The sequence shown here is derived from an EMBL/GenBank/DDBJ whole genome shotgun (WGS) entry which is preliminary data.</text>
</comment>
<comment type="similarity">
    <text evidence="1">Belongs to the CdaR family.</text>
</comment>
<feature type="domain" description="RsbT co-antagonist protein RsbRD N-terminal" evidence="3">
    <location>
        <begin position="53"/>
        <end position="190"/>
    </location>
</feature>